<dbReference type="Gene3D" id="3.40.50.620">
    <property type="entry name" value="HUPs"/>
    <property type="match status" value="2"/>
</dbReference>
<dbReference type="PANTHER" id="PTHR31964">
    <property type="entry name" value="ADENINE NUCLEOTIDE ALPHA HYDROLASES-LIKE SUPERFAMILY PROTEIN"/>
    <property type="match status" value="1"/>
</dbReference>
<reference evidence="1 2" key="1">
    <citation type="submission" date="2018-07" db="EMBL/GenBank/DDBJ databases">
        <title>The complete nuclear genome of the prasinophyte Chloropicon primus (CCMP1205).</title>
        <authorList>
            <person name="Pombert J.-F."/>
            <person name="Otis C."/>
            <person name="Turmel M."/>
            <person name="Lemieux C."/>
        </authorList>
    </citation>
    <scope>NUCLEOTIDE SEQUENCE [LARGE SCALE GENOMIC DNA]</scope>
    <source>
        <strain evidence="1 2">CCMP1205</strain>
    </source>
</reference>
<evidence type="ECO:0000313" key="1">
    <source>
        <dbReference type="EMBL" id="QDZ17594.1"/>
    </source>
</evidence>
<sequence length="301" mass="33668">MSSKTLESGSHEALKETLEAMNKTFNFGVAIDGSLMSLKALDLVCKLMNERALGKPPKVEKLHCFHVENPSKQEALSLQSSHFKHSASLRIDKESMIDMKWHQSHVDRCAQHAGIFSLLEGMARDHKVELLVVGTFGLNGEKKDRIGRMSSFSMANSQIPVFIVKPTFLDSSASAAPRGYFVAVDGLAASSKALLFVIKYLVRKKDKIHLFYKNTREEVKGFFDHYIALLEGMELAYESIYSADKRENVAAEIVRRSSELECEFIVMGKKRTRTDSLLGSISDHVAAKSRSSLIICKDTKF</sequence>
<evidence type="ECO:0000313" key="2">
    <source>
        <dbReference type="Proteomes" id="UP000316726"/>
    </source>
</evidence>
<dbReference type="PANTHER" id="PTHR31964:SF113">
    <property type="entry name" value="USPA DOMAIN-CONTAINING PROTEIN"/>
    <property type="match status" value="1"/>
</dbReference>
<dbReference type="AlphaFoldDB" id="A0A5B8MBZ0"/>
<name>A0A5B8MBZ0_9CHLO</name>
<dbReference type="SUPFAM" id="SSF52402">
    <property type="entry name" value="Adenine nucleotide alpha hydrolases-like"/>
    <property type="match status" value="2"/>
</dbReference>
<proteinExistence type="predicted"/>
<accession>A0A5B8MBZ0</accession>
<dbReference type="EMBL" id="CP031034">
    <property type="protein sequence ID" value="QDZ17594.1"/>
    <property type="molecule type" value="Genomic_DNA"/>
</dbReference>
<organism evidence="1 2">
    <name type="scientific">Chloropicon primus</name>
    <dbReference type="NCBI Taxonomy" id="1764295"/>
    <lineage>
        <taxon>Eukaryota</taxon>
        <taxon>Viridiplantae</taxon>
        <taxon>Chlorophyta</taxon>
        <taxon>Chloropicophyceae</taxon>
        <taxon>Chloropicales</taxon>
        <taxon>Chloropicaceae</taxon>
        <taxon>Chloropicon</taxon>
    </lineage>
</organism>
<dbReference type="InterPro" id="IPR014729">
    <property type="entry name" value="Rossmann-like_a/b/a_fold"/>
</dbReference>
<gene>
    <name evidence="1" type="ORF">A3770_01p01120</name>
</gene>
<dbReference type="Proteomes" id="UP000316726">
    <property type="component" value="Chromosome 1"/>
</dbReference>
<protein>
    <recommendedName>
        <fullName evidence="3">UspA domain-containing protein</fullName>
    </recommendedName>
</protein>
<dbReference type="OrthoDB" id="843225at2759"/>
<keyword evidence="2" id="KW-1185">Reference proteome</keyword>
<evidence type="ECO:0008006" key="3">
    <source>
        <dbReference type="Google" id="ProtNLM"/>
    </source>
</evidence>